<proteinExistence type="predicted"/>
<feature type="non-terminal residue" evidence="1">
    <location>
        <position position="302"/>
    </location>
</feature>
<organism evidence="1">
    <name type="scientific">marine sediment metagenome</name>
    <dbReference type="NCBI Taxonomy" id="412755"/>
    <lineage>
        <taxon>unclassified sequences</taxon>
        <taxon>metagenomes</taxon>
        <taxon>ecological metagenomes</taxon>
    </lineage>
</organism>
<gene>
    <name evidence="1" type="ORF">LCGC14_2693830</name>
</gene>
<protein>
    <submittedName>
        <fullName evidence="1">Uncharacterized protein</fullName>
    </submittedName>
</protein>
<name>A0A0F8ZHQ4_9ZZZZ</name>
<accession>A0A0F8ZHQ4</accession>
<dbReference type="AlphaFoldDB" id="A0A0F8ZHQ4"/>
<dbReference type="Gene3D" id="2.60.120.260">
    <property type="entry name" value="Galactose-binding domain-like"/>
    <property type="match status" value="1"/>
</dbReference>
<comment type="caution">
    <text evidence="1">The sequence shown here is derived from an EMBL/GenBank/DDBJ whole genome shotgun (WGS) entry which is preliminary data.</text>
</comment>
<dbReference type="InterPro" id="IPR029058">
    <property type="entry name" value="AB_hydrolase_fold"/>
</dbReference>
<dbReference type="Gene3D" id="3.40.50.1820">
    <property type="entry name" value="alpha/beta hydrolase"/>
    <property type="match status" value="1"/>
</dbReference>
<reference evidence="1" key="1">
    <citation type="journal article" date="2015" name="Nature">
        <title>Complex archaea that bridge the gap between prokaryotes and eukaryotes.</title>
        <authorList>
            <person name="Spang A."/>
            <person name="Saw J.H."/>
            <person name="Jorgensen S.L."/>
            <person name="Zaremba-Niedzwiedzka K."/>
            <person name="Martijn J."/>
            <person name="Lind A.E."/>
            <person name="van Eijk R."/>
            <person name="Schleper C."/>
            <person name="Guy L."/>
            <person name="Ettema T.J."/>
        </authorList>
    </citation>
    <scope>NUCLEOTIDE SEQUENCE</scope>
</reference>
<evidence type="ECO:0000313" key="1">
    <source>
        <dbReference type="EMBL" id="KKK93342.1"/>
    </source>
</evidence>
<dbReference type="EMBL" id="LAZR01047814">
    <property type="protein sequence ID" value="KKK93342.1"/>
    <property type="molecule type" value="Genomic_DNA"/>
</dbReference>
<sequence length="302" mass="34712">MHRNALVSYEGASGFILDWMITGFFPNGTIGGRAPSLYDAKESRHWRKDYLGAYGGESALRGIPKCKGAATLEWLPIQAPADYPKLVLSFFRRAYPELDAAWPGKWDHIWYALAVIESDAAQDAELRLSGHDGCRAWWNGRLVFEEHSWHKPVFDLHTVKVRLRKGRNTLLMKLDRFGLIARVTAVGGKRLAGKVRSLTPARPREDPPGTFEQMYRYSRMLKVQMPCRAPSRPEYLKWRRGALAHYRRVMGIFPKVTSKKAERIERVACDGYTRYRYHLTREAGTKLPVHVLIPDKDRFNGR</sequence>